<organism evidence="1 2">
    <name type="scientific">Fulvitalea axinellae</name>
    <dbReference type="NCBI Taxonomy" id="1182444"/>
    <lineage>
        <taxon>Bacteria</taxon>
        <taxon>Pseudomonadati</taxon>
        <taxon>Bacteroidota</taxon>
        <taxon>Cytophagia</taxon>
        <taxon>Cytophagales</taxon>
        <taxon>Persicobacteraceae</taxon>
        <taxon>Fulvitalea</taxon>
    </lineage>
</organism>
<keyword evidence="2" id="KW-1185">Reference proteome</keyword>
<dbReference type="EMBL" id="AP025314">
    <property type="protein sequence ID" value="BDD08194.1"/>
    <property type="molecule type" value="Genomic_DNA"/>
</dbReference>
<evidence type="ECO:0000313" key="2">
    <source>
        <dbReference type="Proteomes" id="UP001348817"/>
    </source>
</evidence>
<protein>
    <submittedName>
        <fullName evidence="1">Uncharacterized protein</fullName>
    </submittedName>
</protein>
<dbReference type="KEGG" id="fax:FUAX_06260"/>
<proteinExistence type="predicted"/>
<accession>A0AAU9D186</accession>
<gene>
    <name evidence="1" type="ORF">FUAX_06260</name>
</gene>
<evidence type="ECO:0000313" key="1">
    <source>
        <dbReference type="EMBL" id="BDD08194.1"/>
    </source>
</evidence>
<name>A0AAU9D186_9BACT</name>
<reference evidence="1 2" key="1">
    <citation type="submission" date="2021-12" db="EMBL/GenBank/DDBJ databases">
        <title>Genome sequencing of bacteria with rrn-lacking chromosome and rrn-plasmid.</title>
        <authorList>
            <person name="Anda M."/>
            <person name="Iwasaki W."/>
        </authorList>
    </citation>
    <scope>NUCLEOTIDE SEQUENCE [LARGE SCALE GENOMIC DNA]</scope>
    <source>
        <strain evidence="1 2">DSM 100852</strain>
    </source>
</reference>
<dbReference type="Proteomes" id="UP001348817">
    <property type="component" value="Chromosome"/>
</dbReference>
<dbReference type="AlphaFoldDB" id="A0AAU9D186"/>
<sequence length="39" mass="4653">MISDVQAKPFQKQIIKYSLILTTRILRLRKDNLLLENTH</sequence>